<dbReference type="GO" id="GO:0000978">
    <property type="term" value="F:RNA polymerase II cis-regulatory region sequence-specific DNA binding"/>
    <property type="evidence" value="ECO:0007669"/>
    <property type="project" value="TreeGrafter"/>
</dbReference>
<dbReference type="InterPro" id="IPR051575">
    <property type="entry name" value="Myb-like_DNA-bd"/>
</dbReference>
<dbReference type="InterPro" id="IPR017930">
    <property type="entry name" value="Myb_dom"/>
</dbReference>
<dbReference type="OrthoDB" id="2143914at2759"/>
<dbReference type="Pfam" id="PF00249">
    <property type="entry name" value="Myb_DNA-binding"/>
    <property type="match status" value="3"/>
</dbReference>
<feature type="domain" description="SANT" evidence="7">
    <location>
        <begin position="349"/>
        <end position="401"/>
    </location>
</feature>
<organism evidence="9 10">
    <name type="scientific">Marasmius oreades</name>
    <name type="common">fairy-ring Marasmius</name>
    <dbReference type="NCBI Taxonomy" id="181124"/>
    <lineage>
        <taxon>Eukaryota</taxon>
        <taxon>Fungi</taxon>
        <taxon>Dikarya</taxon>
        <taxon>Basidiomycota</taxon>
        <taxon>Agaricomycotina</taxon>
        <taxon>Agaricomycetes</taxon>
        <taxon>Agaricomycetidae</taxon>
        <taxon>Agaricales</taxon>
        <taxon>Marasmiineae</taxon>
        <taxon>Marasmiaceae</taxon>
        <taxon>Marasmius</taxon>
    </lineage>
</organism>
<feature type="domain" description="Myb-like" evidence="6">
    <location>
        <begin position="294"/>
        <end position="344"/>
    </location>
</feature>
<feature type="region of interest" description="Disordered" evidence="5">
    <location>
        <begin position="426"/>
        <end position="470"/>
    </location>
</feature>
<name>A0A9P7UYZ1_9AGAR</name>
<dbReference type="Gene3D" id="1.10.10.60">
    <property type="entry name" value="Homeodomain-like"/>
    <property type="match status" value="4"/>
</dbReference>
<dbReference type="InterPro" id="IPR001005">
    <property type="entry name" value="SANT/Myb"/>
</dbReference>
<feature type="domain" description="HTH myb-type" evidence="8">
    <location>
        <begin position="294"/>
        <end position="348"/>
    </location>
</feature>
<evidence type="ECO:0000256" key="4">
    <source>
        <dbReference type="ARBA" id="ARBA00023242"/>
    </source>
</evidence>
<dbReference type="GO" id="GO:0042795">
    <property type="term" value="P:snRNA transcription by RNA polymerase II"/>
    <property type="evidence" value="ECO:0007669"/>
    <property type="project" value="TreeGrafter"/>
</dbReference>
<reference evidence="9" key="1">
    <citation type="journal article" date="2021" name="Genome Biol. Evol.">
        <title>The assembled and annotated genome of the fairy-ring fungus Marasmius oreades.</title>
        <authorList>
            <person name="Hiltunen M."/>
            <person name="Ament-Velasquez S.L."/>
            <person name="Johannesson H."/>
        </authorList>
    </citation>
    <scope>NUCLEOTIDE SEQUENCE</scope>
    <source>
        <strain evidence="9">03SP1</strain>
    </source>
</reference>
<dbReference type="InterPro" id="IPR009057">
    <property type="entry name" value="Homeodomain-like_sf"/>
</dbReference>
<evidence type="ECO:0000256" key="3">
    <source>
        <dbReference type="ARBA" id="ARBA00023163"/>
    </source>
</evidence>
<evidence type="ECO:0000313" key="10">
    <source>
        <dbReference type="Proteomes" id="UP001049176"/>
    </source>
</evidence>
<dbReference type="SMART" id="SM00717">
    <property type="entry name" value="SANT"/>
    <property type="match status" value="5"/>
</dbReference>
<keyword evidence="2" id="KW-0238">DNA-binding</keyword>
<evidence type="ECO:0000256" key="5">
    <source>
        <dbReference type="SAM" id="MobiDB-lite"/>
    </source>
</evidence>
<proteinExistence type="predicted"/>
<evidence type="ECO:0000256" key="1">
    <source>
        <dbReference type="ARBA" id="ARBA00023015"/>
    </source>
</evidence>
<dbReference type="PROSITE" id="PS50090">
    <property type="entry name" value="MYB_LIKE"/>
    <property type="match status" value="4"/>
</dbReference>
<feature type="compositionally biased region" description="Low complexity" evidence="5">
    <location>
        <begin position="523"/>
        <end position="534"/>
    </location>
</feature>
<gene>
    <name evidence="9" type="ORF">E1B28_004558</name>
</gene>
<dbReference type="CDD" id="cd00167">
    <property type="entry name" value="SANT"/>
    <property type="match status" value="3"/>
</dbReference>
<evidence type="ECO:0000259" key="6">
    <source>
        <dbReference type="PROSITE" id="PS50090"/>
    </source>
</evidence>
<protein>
    <submittedName>
        <fullName evidence="9">Uncharacterized protein</fullName>
    </submittedName>
</protein>
<feature type="domain" description="Myb-like" evidence="6">
    <location>
        <begin position="241"/>
        <end position="293"/>
    </location>
</feature>
<dbReference type="EMBL" id="CM032182">
    <property type="protein sequence ID" value="KAG7097186.1"/>
    <property type="molecule type" value="Genomic_DNA"/>
</dbReference>
<dbReference type="PANTHER" id="PTHR46621">
    <property type="entry name" value="SNRNA-ACTIVATING PROTEIN COMPLEX SUBUNIT 4"/>
    <property type="match status" value="1"/>
</dbReference>
<dbReference type="PROSITE" id="PS51294">
    <property type="entry name" value="HTH_MYB"/>
    <property type="match status" value="2"/>
</dbReference>
<dbReference type="PROSITE" id="PS51293">
    <property type="entry name" value="SANT"/>
    <property type="match status" value="1"/>
</dbReference>
<dbReference type="GO" id="GO:0019185">
    <property type="term" value="C:snRNA-activating protein complex"/>
    <property type="evidence" value="ECO:0007669"/>
    <property type="project" value="TreeGrafter"/>
</dbReference>
<accession>A0A9P7UYZ1</accession>
<feature type="region of interest" description="Disordered" evidence="5">
    <location>
        <begin position="491"/>
        <end position="574"/>
    </location>
</feature>
<feature type="domain" description="Myb-like" evidence="6">
    <location>
        <begin position="346"/>
        <end position="397"/>
    </location>
</feature>
<comment type="caution">
    <text evidence="9">The sequence shown here is derived from an EMBL/GenBank/DDBJ whole genome shotgun (WGS) entry which is preliminary data.</text>
</comment>
<dbReference type="GO" id="GO:0001006">
    <property type="term" value="F:RNA polymerase III type 3 promoter sequence-specific DNA binding"/>
    <property type="evidence" value="ECO:0007669"/>
    <property type="project" value="TreeGrafter"/>
</dbReference>
<keyword evidence="1" id="KW-0805">Transcription regulation</keyword>
<dbReference type="Proteomes" id="UP001049176">
    <property type="component" value="Chromosome 2"/>
</dbReference>
<evidence type="ECO:0000259" key="8">
    <source>
        <dbReference type="PROSITE" id="PS51294"/>
    </source>
</evidence>
<dbReference type="SUPFAM" id="SSF46689">
    <property type="entry name" value="Homeodomain-like"/>
    <property type="match status" value="3"/>
</dbReference>
<dbReference type="InterPro" id="IPR017884">
    <property type="entry name" value="SANT_dom"/>
</dbReference>
<dbReference type="KEGG" id="more:E1B28_004558"/>
<dbReference type="GO" id="GO:0042796">
    <property type="term" value="P:snRNA transcription by RNA polymerase III"/>
    <property type="evidence" value="ECO:0007669"/>
    <property type="project" value="TreeGrafter"/>
</dbReference>
<feature type="domain" description="HTH myb-type" evidence="8">
    <location>
        <begin position="349"/>
        <end position="392"/>
    </location>
</feature>
<feature type="compositionally biased region" description="Polar residues" evidence="5">
    <location>
        <begin position="540"/>
        <end position="558"/>
    </location>
</feature>
<dbReference type="PANTHER" id="PTHR46621:SF1">
    <property type="entry name" value="SNRNA-ACTIVATING PROTEIN COMPLEX SUBUNIT 4"/>
    <property type="match status" value="1"/>
</dbReference>
<dbReference type="AlphaFoldDB" id="A0A9P7UYZ1"/>
<feature type="compositionally biased region" description="Polar residues" evidence="5">
    <location>
        <begin position="434"/>
        <end position="455"/>
    </location>
</feature>
<feature type="domain" description="Myb-like" evidence="6">
    <location>
        <begin position="190"/>
        <end position="237"/>
    </location>
</feature>
<evidence type="ECO:0000259" key="7">
    <source>
        <dbReference type="PROSITE" id="PS51293"/>
    </source>
</evidence>
<dbReference type="GeneID" id="66073634"/>
<evidence type="ECO:0000313" key="9">
    <source>
        <dbReference type="EMBL" id="KAG7097186.1"/>
    </source>
</evidence>
<feature type="compositionally biased region" description="Polar residues" evidence="5">
    <location>
        <begin position="565"/>
        <end position="574"/>
    </location>
</feature>
<keyword evidence="3" id="KW-0804">Transcription</keyword>
<keyword evidence="10" id="KW-1185">Reference proteome</keyword>
<keyword evidence="4" id="KW-0539">Nucleus</keyword>
<dbReference type="RefSeq" id="XP_043013656.1">
    <property type="nucleotide sequence ID" value="XM_043149054.1"/>
</dbReference>
<evidence type="ECO:0000256" key="2">
    <source>
        <dbReference type="ARBA" id="ARBA00023125"/>
    </source>
</evidence>
<sequence>MNAASTSSLSQGPSSVKDLISRTLNTNQAHQYALTKYAERLTEELKEVDALLKIAEHEVHEDDPLDEDIQIMGAIAAKSPINPADLLKTESPFYEEATSRNRYVSRIQYRPMKAKEVETLVSAVSDEFRRLRAVDFKNRGLGIPDKSEPVDLDGNTDNINWGVVAEKVSDVATFKRMPDECKVKWLGHKQPRLNHSEWSEPELKKLQQIVGERQKSGAVDWTEVAEALGTNRVPIECMRNSIPRPRHAWTPDADKRLVEAVELYGHNNWGLCALYVSEHCTPSQCYGRYTRYLDPQINRSEWTTAEDEKLRAAVVTFGPSWKEISAFIPGRTNEQCRERYSVVNNTTGKRAGAWDNEEDRKLLEAVSIHGHKWRMVSAYMQNTRTEGQCRNHYAILQRAMGATAPSPPQEVSSVAICSPSTYDEPFVPADLPVNSPSQTTHTPSSGQSQPRNRQLSTKEKGKSKANVSSQITVASAAAPVDMDLAMPMRPAITASQSRPRPKPKPIPVRNTNSTNLSADKVMNPNPSISGIPSSREGEGNSDTQDMSIGTVVTSVGTRQSRRLANKTSTAASYS</sequence>